<sequence length="18" mass="2081">MRVSYSYPFGLDTTWNSG</sequence>
<reference evidence="1" key="1">
    <citation type="submission" date="2018-02" db="EMBL/GenBank/DDBJ databases">
        <title>Rhizophora mucronata_Transcriptome.</title>
        <authorList>
            <person name="Meera S.P."/>
            <person name="Sreeshan A."/>
            <person name="Augustine A."/>
        </authorList>
    </citation>
    <scope>NUCLEOTIDE SEQUENCE</scope>
    <source>
        <tissue evidence="1">Leaf</tissue>
    </source>
</reference>
<accession>A0A2P2N6U5</accession>
<dbReference type="AlphaFoldDB" id="A0A2P2N6U5"/>
<protein>
    <submittedName>
        <fullName evidence="1">Uncharacterized protein</fullName>
    </submittedName>
</protein>
<name>A0A2P2N6U5_RHIMU</name>
<proteinExistence type="predicted"/>
<dbReference type="EMBL" id="GGEC01057642">
    <property type="protein sequence ID" value="MBX38126.1"/>
    <property type="molecule type" value="Transcribed_RNA"/>
</dbReference>
<organism evidence="1">
    <name type="scientific">Rhizophora mucronata</name>
    <name type="common">Asiatic mangrove</name>
    <dbReference type="NCBI Taxonomy" id="61149"/>
    <lineage>
        <taxon>Eukaryota</taxon>
        <taxon>Viridiplantae</taxon>
        <taxon>Streptophyta</taxon>
        <taxon>Embryophyta</taxon>
        <taxon>Tracheophyta</taxon>
        <taxon>Spermatophyta</taxon>
        <taxon>Magnoliopsida</taxon>
        <taxon>eudicotyledons</taxon>
        <taxon>Gunneridae</taxon>
        <taxon>Pentapetalae</taxon>
        <taxon>rosids</taxon>
        <taxon>fabids</taxon>
        <taxon>Malpighiales</taxon>
        <taxon>Rhizophoraceae</taxon>
        <taxon>Rhizophora</taxon>
    </lineage>
</organism>
<evidence type="ECO:0000313" key="1">
    <source>
        <dbReference type="EMBL" id="MBX38126.1"/>
    </source>
</evidence>